<evidence type="ECO:0000256" key="1">
    <source>
        <dbReference type="SAM" id="Phobius"/>
    </source>
</evidence>
<keyword evidence="4" id="KW-1185">Reference proteome</keyword>
<keyword evidence="1" id="KW-0812">Transmembrane</keyword>
<dbReference type="Gene3D" id="3.40.50.1820">
    <property type="entry name" value="alpha/beta hydrolase"/>
    <property type="match status" value="1"/>
</dbReference>
<evidence type="ECO:0000313" key="3">
    <source>
        <dbReference type="EMBL" id="KAG9234308.1"/>
    </source>
</evidence>
<dbReference type="Proteomes" id="UP000824998">
    <property type="component" value="Unassembled WGS sequence"/>
</dbReference>
<proteinExistence type="predicted"/>
<organism evidence="3 4">
    <name type="scientific">Amylocarpus encephaloides</name>
    <dbReference type="NCBI Taxonomy" id="45428"/>
    <lineage>
        <taxon>Eukaryota</taxon>
        <taxon>Fungi</taxon>
        <taxon>Dikarya</taxon>
        <taxon>Ascomycota</taxon>
        <taxon>Pezizomycotina</taxon>
        <taxon>Leotiomycetes</taxon>
        <taxon>Helotiales</taxon>
        <taxon>Helotiales incertae sedis</taxon>
        <taxon>Amylocarpus</taxon>
    </lineage>
</organism>
<gene>
    <name evidence="3" type="ORF">BJ875DRAFT_17398</name>
</gene>
<keyword evidence="1" id="KW-0472">Membrane</keyword>
<keyword evidence="1" id="KW-1133">Transmembrane helix</keyword>
<dbReference type="AlphaFoldDB" id="A0A9P7YI94"/>
<sequence length="585" mass="64945">MPLLRAAQRRVELLVLIVLIAVATSWFFFFRTSEQTILLAMPFSSRPRVTIRQGTIIGSKTVDPTLKFPQALDRFLGVPYAMSTGGNNRFRPAVPVGEGKKEFDARKYGSTCLAMASGGDGEDCLNLNIFRPSKRPEGEKLPVLVYIHGGAFNGGFGHMRVISSLVAWSSRPMIGISFNYRLGALGFLSGKLAAEEGALNLGLKDQSTLLQWVKENIHDFDGNPDDVTIMGSSAGAHSVGHHIFNNPRQSPLFHKAIIESGAATARLVLPYDATIHETQFSEFLSHLDLLDTPPDELFDVLRGLPVDEIGKASLAVYHKYDPQVRWPWQPVIDGEGGFIPIAPIKAWRAGNWHPIPIMTGFNTNEGANFINPGIATSNEFTTFFSNLIPNFSSDDIRALADMYPDPISDPDSPYVETRPGLGAQFFRTEQAYGHFAYINPVRQTTNFSSQKSSVWLYQFAAKVAREGTLHAAHDNFATYNIDIWERSPSLREITGKMHAYWTSFITTGDPNTEPGRWEERLTWPKFVMGSETGDQTQYGEIAVFGQGNDEMTGGAEQGAAVKIVDDGWARDQCMFWDKRTELFES</sequence>
<feature type="transmembrane region" description="Helical" evidence="1">
    <location>
        <begin position="12"/>
        <end position="30"/>
    </location>
</feature>
<name>A0A9P7YI94_9HELO</name>
<reference evidence="3" key="1">
    <citation type="journal article" date="2021" name="IMA Fungus">
        <title>Genomic characterization of three marine fungi, including Emericellopsis atlantica sp. nov. with signatures of a generalist lifestyle and marine biomass degradation.</title>
        <authorList>
            <person name="Hagestad O.C."/>
            <person name="Hou L."/>
            <person name="Andersen J.H."/>
            <person name="Hansen E.H."/>
            <person name="Altermark B."/>
            <person name="Li C."/>
            <person name="Kuhnert E."/>
            <person name="Cox R.J."/>
            <person name="Crous P.W."/>
            <person name="Spatafora J.W."/>
            <person name="Lail K."/>
            <person name="Amirebrahimi M."/>
            <person name="Lipzen A."/>
            <person name="Pangilinan J."/>
            <person name="Andreopoulos W."/>
            <person name="Hayes R.D."/>
            <person name="Ng V."/>
            <person name="Grigoriev I.V."/>
            <person name="Jackson S.A."/>
            <person name="Sutton T.D.S."/>
            <person name="Dobson A.D.W."/>
            <person name="Rama T."/>
        </authorList>
    </citation>
    <scope>NUCLEOTIDE SEQUENCE</scope>
    <source>
        <strain evidence="3">TRa018bII</strain>
    </source>
</reference>
<feature type="domain" description="Carboxylesterase type B" evidence="2">
    <location>
        <begin position="46"/>
        <end position="532"/>
    </location>
</feature>
<dbReference type="InterPro" id="IPR050309">
    <property type="entry name" value="Type-B_Carboxylest/Lipase"/>
</dbReference>
<evidence type="ECO:0000259" key="2">
    <source>
        <dbReference type="Pfam" id="PF00135"/>
    </source>
</evidence>
<dbReference type="InterPro" id="IPR002018">
    <property type="entry name" value="CarbesteraseB"/>
</dbReference>
<dbReference type="PANTHER" id="PTHR11559">
    <property type="entry name" value="CARBOXYLESTERASE"/>
    <property type="match status" value="1"/>
</dbReference>
<evidence type="ECO:0000313" key="4">
    <source>
        <dbReference type="Proteomes" id="UP000824998"/>
    </source>
</evidence>
<accession>A0A9P7YI94</accession>
<protein>
    <submittedName>
        <fullName evidence="3">Cholinesterase</fullName>
    </submittedName>
</protein>
<dbReference type="Pfam" id="PF00135">
    <property type="entry name" value="COesterase"/>
    <property type="match status" value="1"/>
</dbReference>
<dbReference type="InterPro" id="IPR029058">
    <property type="entry name" value="AB_hydrolase_fold"/>
</dbReference>
<dbReference type="OrthoDB" id="408631at2759"/>
<dbReference type="EMBL" id="MU251467">
    <property type="protein sequence ID" value="KAG9234308.1"/>
    <property type="molecule type" value="Genomic_DNA"/>
</dbReference>
<dbReference type="SUPFAM" id="SSF53474">
    <property type="entry name" value="alpha/beta-Hydrolases"/>
    <property type="match status" value="1"/>
</dbReference>
<comment type="caution">
    <text evidence="3">The sequence shown here is derived from an EMBL/GenBank/DDBJ whole genome shotgun (WGS) entry which is preliminary data.</text>
</comment>